<feature type="non-terminal residue" evidence="2">
    <location>
        <position position="195"/>
    </location>
</feature>
<evidence type="ECO:0000313" key="2">
    <source>
        <dbReference type="EMBL" id="CAK0863998.1"/>
    </source>
</evidence>
<evidence type="ECO:0008006" key="4">
    <source>
        <dbReference type="Google" id="ProtNLM"/>
    </source>
</evidence>
<reference evidence="2" key="1">
    <citation type="submission" date="2023-10" db="EMBL/GenBank/DDBJ databases">
        <authorList>
            <person name="Chen Y."/>
            <person name="Shah S."/>
            <person name="Dougan E. K."/>
            <person name="Thang M."/>
            <person name="Chan C."/>
        </authorList>
    </citation>
    <scope>NUCLEOTIDE SEQUENCE [LARGE SCALE GENOMIC DNA]</scope>
</reference>
<evidence type="ECO:0000313" key="3">
    <source>
        <dbReference type="Proteomes" id="UP001189429"/>
    </source>
</evidence>
<dbReference type="Proteomes" id="UP001189429">
    <property type="component" value="Unassembled WGS sequence"/>
</dbReference>
<sequence>MAQWAATWTCMCGQQNWLKVTHCSKCNMNWKASSGQESNGKPDRRRQRSNSQKSIDSRPWGDDVEEEIKGPPFVRMAIPAEAQANPNCKPLSPKADESETKTYYRETRSKLNLPQQRCNIAWAMKEPVQDIVDQIAVLRRMLIPEKSLEQQGAWTETTIERMMLRVDAGNKAVEIQQGILDRKVSMRDNLQDQLE</sequence>
<feature type="region of interest" description="Disordered" evidence="1">
    <location>
        <begin position="32"/>
        <end position="66"/>
    </location>
</feature>
<dbReference type="EMBL" id="CAUYUJ010016321">
    <property type="protein sequence ID" value="CAK0863998.1"/>
    <property type="molecule type" value="Genomic_DNA"/>
</dbReference>
<accession>A0ABN9UV55</accession>
<proteinExistence type="predicted"/>
<keyword evidence="3" id="KW-1185">Reference proteome</keyword>
<organism evidence="2 3">
    <name type="scientific">Prorocentrum cordatum</name>
    <dbReference type="NCBI Taxonomy" id="2364126"/>
    <lineage>
        <taxon>Eukaryota</taxon>
        <taxon>Sar</taxon>
        <taxon>Alveolata</taxon>
        <taxon>Dinophyceae</taxon>
        <taxon>Prorocentrales</taxon>
        <taxon>Prorocentraceae</taxon>
        <taxon>Prorocentrum</taxon>
    </lineage>
</organism>
<protein>
    <recommendedName>
        <fullName evidence="4">RanBP2-type domain-containing protein</fullName>
    </recommendedName>
</protein>
<gene>
    <name evidence="2" type="ORF">PCOR1329_LOCUS51993</name>
</gene>
<name>A0ABN9UV55_9DINO</name>
<feature type="region of interest" description="Disordered" evidence="1">
    <location>
        <begin position="81"/>
        <end position="101"/>
    </location>
</feature>
<evidence type="ECO:0000256" key="1">
    <source>
        <dbReference type="SAM" id="MobiDB-lite"/>
    </source>
</evidence>
<comment type="caution">
    <text evidence="2">The sequence shown here is derived from an EMBL/GenBank/DDBJ whole genome shotgun (WGS) entry which is preliminary data.</text>
</comment>